<protein>
    <submittedName>
        <fullName evidence="2">Aste57867_10400 protein</fullName>
    </submittedName>
</protein>
<dbReference type="AlphaFoldDB" id="A0A485KRB0"/>
<evidence type="ECO:0000313" key="1">
    <source>
        <dbReference type="EMBL" id="KAF0699017.1"/>
    </source>
</evidence>
<proteinExistence type="predicted"/>
<evidence type="ECO:0000313" key="2">
    <source>
        <dbReference type="EMBL" id="VFT87274.1"/>
    </source>
</evidence>
<gene>
    <name evidence="2" type="primary">Aste57867_10400</name>
    <name evidence="1" type="ORF">As57867_010360</name>
    <name evidence="2" type="ORF">ASTE57867_10400</name>
</gene>
<name>A0A485KRB0_9STRA</name>
<reference evidence="2 3" key="1">
    <citation type="submission" date="2019-03" db="EMBL/GenBank/DDBJ databases">
        <authorList>
            <person name="Gaulin E."/>
            <person name="Dumas B."/>
        </authorList>
    </citation>
    <scope>NUCLEOTIDE SEQUENCE [LARGE SCALE GENOMIC DNA]</scope>
    <source>
        <strain evidence="2">CBS 568.67</strain>
    </source>
</reference>
<organism evidence="2 3">
    <name type="scientific">Aphanomyces stellatus</name>
    <dbReference type="NCBI Taxonomy" id="120398"/>
    <lineage>
        <taxon>Eukaryota</taxon>
        <taxon>Sar</taxon>
        <taxon>Stramenopiles</taxon>
        <taxon>Oomycota</taxon>
        <taxon>Saprolegniomycetes</taxon>
        <taxon>Saprolegniales</taxon>
        <taxon>Verrucalvaceae</taxon>
        <taxon>Aphanomyces</taxon>
    </lineage>
</organism>
<evidence type="ECO:0000313" key="3">
    <source>
        <dbReference type="Proteomes" id="UP000332933"/>
    </source>
</evidence>
<sequence>MSYDVAATMIQYAWRCHIARSLKAKLQAQIGRPAQLQIHEVQLSEKWLRLGTYCIVTVLRRPYGPLMYQYKTEVTKDKKVNHEPFFVPIMSCKYDVIVTVIAEQSRLSYPMFLGQAVLKVDDMWANAGNLRVRVVPFKAYQFPVDIQLQNCDRLLDGHLKLSLVSLNASMSSFSGQLGVQATSVSKTLAAVRQHLGKLYMKNGMSYEASLSWYRQTDVRHWGVLTDTFLSIYSQGALFPLKNFDLRKIQLLHWEDNQISENNEKLKYQLKIYHEGAVNTFYVDSKYEYQQWLYRIDSNRRKLLVP</sequence>
<dbReference type="SUPFAM" id="SSF50729">
    <property type="entry name" value="PH domain-like"/>
    <property type="match status" value="1"/>
</dbReference>
<dbReference type="Proteomes" id="UP000332933">
    <property type="component" value="Unassembled WGS sequence"/>
</dbReference>
<accession>A0A485KRB0</accession>
<dbReference type="EMBL" id="VJMH01005203">
    <property type="protein sequence ID" value="KAF0699017.1"/>
    <property type="molecule type" value="Genomic_DNA"/>
</dbReference>
<dbReference type="OrthoDB" id="60800at2759"/>
<reference evidence="1" key="2">
    <citation type="submission" date="2019-06" db="EMBL/GenBank/DDBJ databases">
        <title>Genomics analysis of Aphanomyces spp. identifies a new class of oomycete effector associated with host adaptation.</title>
        <authorList>
            <person name="Gaulin E."/>
        </authorList>
    </citation>
    <scope>NUCLEOTIDE SEQUENCE</scope>
    <source>
        <strain evidence="1">CBS 578.67</strain>
    </source>
</reference>
<keyword evidence="3" id="KW-1185">Reference proteome</keyword>
<dbReference type="EMBL" id="CAADRA010005224">
    <property type="protein sequence ID" value="VFT87274.1"/>
    <property type="molecule type" value="Genomic_DNA"/>
</dbReference>